<feature type="transmembrane region" description="Helical" evidence="7">
    <location>
        <begin position="20"/>
        <end position="45"/>
    </location>
</feature>
<gene>
    <name evidence="9" type="ORF">E4N86_05405</name>
</gene>
<feature type="transmembrane region" description="Helical" evidence="7">
    <location>
        <begin position="51"/>
        <end position="74"/>
    </location>
</feature>
<dbReference type="GO" id="GO:0034040">
    <property type="term" value="F:ATPase-coupled lipid transmembrane transporter activity"/>
    <property type="evidence" value="ECO:0007669"/>
    <property type="project" value="TreeGrafter"/>
</dbReference>
<keyword evidence="2 7" id="KW-0812">Transmembrane</keyword>
<dbReference type="InterPro" id="IPR003593">
    <property type="entry name" value="AAA+_ATPase"/>
</dbReference>
<dbReference type="SUPFAM" id="SSF90123">
    <property type="entry name" value="ABC transporter transmembrane region"/>
    <property type="match status" value="1"/>
</dbReference>
<keyword evidence="6 7" id="KW-0472">Membrane</keyword>
<evidence type="ECO:0000256" key="7">
    <source>
        <dbReference type="SAM" id="Phobius"/>
    </source>
</evidence>
<dbReference type="PANTHER" id="PTHR24221">
    <property type="entry name" value="ATP-BINDING CASSETTE SUB-FAMILY B"/>
    <property type="match status" value="1"/>
</dbReference>
<evidence type="ECO:0000313" key="9">
    <source>
        <dbReference type="EMBL" id="UTD00166.1"/>
    </source>
</evidence>
<keyword evidence="3" id="KW-0547">Nucleotide-binding</keyword>
<dbReference type="Gene3D" id="1.20.1560.10">
    <property type="entry name" value="ABC transporter type 1, transmembrane domain"/>
    <property type="match status" value="1"/>
</dbReference>
<dbReference type="Gene3D" id="3.40.50.300">
    <property type="entry name" value="P-loop containing nucleotide triphosphate hydrolases"/>
    <property type="match status" value="1"/>
</dbReference>
<dbReference type="Pfam" id="PF00005">
    <property type="entry name" value="ABC_tran"/>
    <property type="match status" value="1"/>
</dbReference>
<accession>A0A9Q9EX21</accession>
<organism evidence="9 10">
    <name type="scientific">Treponema denticola</name>
    <dbReference type="NCBI Taxonomy" id="158"/>
    <lineage>
        <taxon>Bacteria</taxon>
        <taxon>Pseudomonadati</taxon>
        <taxon>Spirochaetota</taxon>
        <taxon>Spirochaetia</taxon>
        <taxon>Spirochaetales</taxon>
        <taxon>Treponemataceae</taxon>
        <taxon>Treponema</taxon>
    </lineage>
</organism>
<dbReference type="GO" id="GO:0016887">
    <property type="term" value="F:ATP hydrolysis activity"/>
    <property type="evidence" value="ECO:0007669"/>
    <property type="project" value="InterPro"/>
</dbReference>
<evidence type="ECO:0000256" key="3">
    <source>
        <dbReference type="ARBA" id="ARBA00022741"/>
    </source>
</evidence>
<feature type="domain" description="ABC transporter" evidence="8">
    <location>
        <begin position="326"/>
        <end position="519"/>
    </location>
</feature>
<dbReference type="RefSeq" id="WP_253716177.1">
    <property type="nucleotide sequence ID" value="NZ_CP051522.1"/>
</dbReference>
<evidence type="ECO:0000313" key="10">
    <source>
        <dbReference type="Proteomes" id="UP001056981"/>
    </source>
</evidence>
<evidence type="ECO:0000256" key="6">
    <source>
        <dbReference type="ARBA" id="ARBA00023136"/>
    </source>
</evidence>
<dbReference type="Proteomes" id="UP001056981">
    <property type="component" value="Chromosome"/>
</dbReference>
<evidence type="ECO:0000256" key="4">
    <source>
        <dbReference type="ARBA" id="ARBA00022840"/>
    </source>
</evidence>
<protein>
    <submittedName>
        <fullName evidence="9">ABC transporter ATP-binding protein</fullName>
    </submittedName>
</protein>
<sequence>MKTNYIRKYKKLYYNDKKLIVLCIFVLHILSAIVLATNAFVSRIFTNQNQFIYLTCTAITMFIYSVLTISLNLLGEKYLMFQPLSKIMQKSFEKCTNDSSVIFGNSQAGSGIFSIMSLPQTIISFYFARISLFSNMLIFITVSTILFLFSPFALFLVAISIGLDLFLFISRKKFESYRQEIDENGLESQIITQDVFDAIVSVKLNAADEVCAYLIDEKNKKELNVSVKMSNLEKVVSTITQLKSLIMQMLGVLFLYSFSDYILISDIANIMFVSSIISSTSNNIIHGIIDIKTLSLSVRRHIDFLNTKNKAEYSLEKKQIHDNTILDLQNIQYKTAEKTIFDNACLKIAKGEKVAITGQNGSGKSTLLKIIAHTCPELVTAVWSKPHLFNLSLKTNLVFNKDFDINREKVEKLCTEFELNTFFNSLPNGFDTKIDMNQMTISDGENMRLALVRSLVYNSEVPIILLDEFSRSVDSAIETKIVKYLLSYKDLTVIAVTNRTSTAQLFDKIYCIDQNQIKVC</sequence>
<dbReference type="EMBL" id="CP051635">
    <property type="protein sequence ID" value="UTD00166.1"/>
    <property type="molecule type" value="Genomic_DNA"/>
</dbReference>
<dbReference type="PROSITE" id="PS50893">
    <property type="entry name" value="ABC_TRANSPORTER_2"/>
    <property type="match status" value="1"/>
</dbReference>
<dbReference type="AlphaFoldDB" id="A0A9Q9EX21"/>
<dbReference type="PANTHER" id="PTHR24221:SF654">
    <property type="entry name" value="ATP-BINDING CASSETTE SUB-FAMILY B MEMBER 6"/>
    <property type="match status" value="1"/>
</dbReference>
<name>A0A9Q9EX21_TREDN</name>
<keyword evidence="4 9" id="KW-0067">ATP-binding</keyword>
<comment type="subcellular location">
    <subcellularLocation>
        <location evidence="1">Cell membrane</location>
        <topology evidence="1">Multi-pass membrane protein</topology>
    </subcellularLocation>
</comment>
<dbReference type="InterPro" id="IPR027417">
    <property type="entry name" value="P-loop_NTPase"/>
</dbReference>
<evidence type="ECO:0000256" key="2">
    <source>
        <dbReference type="ARBA" id="ARBA00022692"/>
    </source>
</evidence>
<evidence type="ECO:0000256" key="1">
    <source>
        <dbReference type="ARBA" id="ARBA00004651"/>
    </source>
</evidence>
<reference evidence="9" key="1">
    <citation type="submission" date="2020-04" db="EMBL/GenBank/DDBJ databases">
        <title>Comparative genomics of oral phylogroup-2 Treponema strains.</title>
        <authorList>
            <person name="Zeng H."/>
            <person name="Chan Y.K."/>
            <person name="Watt R.M."/>
        </authorList>
    </citation>
    <scope>NUCLEOTIDE SEQUENCE</scope>
    <source>
        <strain evidence="9">OMZ 905</strain>
    </source>
</reference>
<proteinExistence type="predicted"/>
<dbReference type="GO" id="GO:0005886">
    <property type="term" value="C:plasma membrane"/>
    <property type="evidence" value="ECO:0007669"/>
    <property type="project" value="UniProtKB-SubCell"/>
</dbReference>
<dbReference type="InterPro" id="IPR036640">
    <property type="entry name" value="ABC1_TM_sf"/>
</dbReference>
<feature type="transmembrane region" description="Helical" evidence="7">
    <location>
        <begin position="152"/>
        <end position="169"/>
    </location>
</feature>
<dbReference type="SMART" id="SM00382">
    <property type="entry name" value="AAA"/>
    <property type="match status" value="1"/>
</dbReference>
<feature type="transmembrane region" description="Helical" evidence="7">
    <location>
        <begin position="253"/>
        <end position="277"/>
    </location>
</feature>
<dbReference type="GO" id="GO:0005524">
    <property type="term" value="F:ATP binding"/>
    <property type="evidence" value="ECO:0007669"/>
    <property type="project" value="UniProtKB-KW"/>
</dbReference>
<feature type="transmembrane region" description="Helical" evidence="7">
    <location>
        <begin position="126"/>
        <end position="146"/>
    </location>
</feature>
<evidence type="ECO:0000259" key="8">
    <source>
        <dbReference type="PROSITE" id="PS50893"/>
    </source>
</evidence>
<evidence type="ECO:0000256" key="5">
    <source>
        <dbReference type="ARBA" id="ARBA00022989"/>
    </source>
</evidence>
<dbReference type="InterPro" id="IPR003439">
    <property type="entry name" value="ABC_transporter-like_ATP-bd"/>
</dbReference>
<dbReference type="SUPFAM" id="SSF52540">
    <property type="entry name" value="P-loop containing nucleoside triphosphate hydrolases"/>
    <property type="match status" value="1"/>
</dbReference>
<keyword evidence="5 7" id="KW-1133">Transmembrane helix</keyword>
<dbReference type="InterPro" id="IPR039421">
    <property type="entry name" value="Type_1_exporter"/>
</dbReference>